<reference evidence="2" key="3">
    <citation type="submission" date="2020-12" db="UniProtKB">
        <authorList>
            <consortium name="EnsemblPlants"/>
        </authorList>
    </citation>
    <scope>IDENTIFICATION</scope>
</reference>
<evidence type="ECO:0000313" key="2">
    <source>
        <dbReference type="EnsemblPlants" id="Pp3c3_14010V3.1"/>
    </source>
</evidence>
<sequence>MEETWRVIRRTIIRCIPMVTIASQDMKGGRILISYSSQSVNNNKSSALLSMECELVLHNLMFCKASYL</sequence>
<dbReference type="PaxDb" id="3218-PP1S25_60V6.1"/>
<dbReference type="Proteomes" id="UP000006727">
    <property type="component" value="Chromosome 3"/>
</dbReference>
<dbReference type="AlphaFoldDB" id="A0A2K1KUE7"/>
<evidence type="ECO:0000313" key="3">
    <source>
        <dbReference type="Proteomes" id="UP000006727"/>
    </source>
</evidence>
<dbReference type="Gramene" id="Pp3c3_14010V3.1">
    <property type="protein sequence ID" value="Pp3c3_14010V3.1"/>
    <property type="gene ID" value="Pp3c3_14010"/>
</dbReference>
<dbReference type="EMBL" id="ABEU02000003">
    <property type="protein sequence ID" value="PNR57403.1"/>
    <property type="molecule type" value="Genomic_DNA"/>
</dbReference>
<organism evidence="1">
    <name type="scientific">Physcomitrium patens</name>
    <name type="common">Spreading-leaved earth moss</name>
    <name type="synonym">Physcomitrella patens</name>
    <dbReference type="NCBI Taxonomy" id="3218"/>
    <lineage>
        <taxon>Eukaryota</taxon>
        <taxon>Viridiplantae</taxon>
        <taxon>Streptophyta</taxon>
        <taxon>Embryophyta</taxon>
        <taxon>Bryophyta</taxon>
        <taxon>Bryophytina</taxon>
        <taxon>Bryopsida</taxon>
        <taxon>Funariidae</taxon>
        <taxon>Funariales</taxon>
        <taxon>Funariaceae</taxon>
        <taxon>Physcomitrium</taxon>
    </lineage>
</organism>
<dbReference type="InParanoid" id="A0A2K1KUE7"/>
<evidence type="ECO:0000313" key="1">
    <source>
        <dbReference type="EMBL" id="PNR57403.1"/>
    </source>
</evidence>
<accession>A0A2K1KUE7</accession>
<dbReference type="EnsemblPlants" id="Pp3c3_14010V3.1">
    <property type="protein sequence ID" value="Pp3c3_14010V3.1"/>
    <property type="gene ID" value="Pp3c3_14010"/>
</dbReference>
<reference evidence="1 3" key="1">
    <citation type="journal article" date="2008" name="Science">
        <title>The Physcomitrella genome reveals evolutionary insights into the conquest of land by plants.</title>
        <authorList>
            <person name="Rensing S."/>
            <person name="Lang D."/>
            <person name="Zimmer A."/>
            <person name="Terry A."/>
            <person name="Salamov A."/>
            <person name="Shapiro H."/>
            <person name="Nishiyama T."/>
            <person name="Perroud P.-F."/>
            <person name="Lindquist E."/>
            <person name="Kamisugi Y."/>
            <person name="Tanahashi T."/>
            <person name="Sakakibara K."/>
            <person name="Fujita T."/>
            <person name="Oishi K."/>
            <person name="Shin-I T."/>
            <person name="Kuroki Y."/>
            <person name="Toyoda A."/>
            <person name="Suzuki Y."/>
            <person name="Hashimoto A."/>
            <person name="Yamaguchi K."/>
            <person name="Sugano A."/>
            <person name="Kohara Y."/>
            <person name="Fujiyama A."/>
            <person name="Anterola A."/>
            <person name="Aoki S."/>
            <person name="Ashton N."/>
            <person name="Barbazuk W.B."/>
            <person name="Barker E."/>
            <person name="Bennetzen J."/>
            <person name="Bezanilla M."/>
            <person name="Blankenship R."/>
            <person name="Cho S.H."/>
            <person name="Dutcher S."/>
            <person name="Estelle M."/>
            <person name="Fawcett J.A."/>
            <person name="Gundlach H."/>
            <person name="Hanada K."/>
            <person name="Heyl A."/>
            <person name="Hicks K.A."/>
            <person name="Hugh J."/>
            <person name="Lohr M."/>
            <person name="Mayer K."/>
            <person name="Melkozernov A."/>
            <person name="Murata T."/>
            <person name="Nelson D."/>
            <person name="Pils B."/>
            <person name="Prigge M."/>
            <person name="Reiss B."/>
            <person name="Renner T."/>
            <person name="Rombauts S."/>
            <person name="Rushton P."/>
            <person name="Sanderfoot A."/>
            <person name="Schween G."/>
            <person name="Shiu S.-H."/>
            <person name="Stueber K."/>
            <person name="Theodoulou F.L."/>
            <person name="Tu H."/>
            <person name="Van de Peer Y."/>
            <person name="Verrier P.J."/>
            <person name="Waters E."/>
            <person name="Wood A."/>
            <person name="Yang L."/>
            <person name="Cove D."/>
            <person name="Cuming A."/>
            <person name="Hasebe M."/>
            <person name="Lucas S."/>
            <person name="Mishler D.B."/>
            <person name="Reski R."/>
            <person name="Grigoriev I."/>
            <person name="Quatrano R.S."/>
            <person name="Boore J.L."/>
        </authorList>
    </citation>
    <scope>NUCLEOTIDE SEQUENCE [LARGE SCALE GENOMIC DNA]</scope>
    <source>
        <strain evidence="2 3">cv. Gransden 2004</strain>
    </source>
</reference>
<keyword evidence="3" id="KW-1185">Reference proteome</keyword>
<proteinExistence type="predicted"/>
<name>A0A2K1KUE7_PHYPA</name>
<gene>
    <name evidence="1" type="ORF">PHYPA_004397</name>
</gene>
<protein>
    <submittedName>
        <fullName evidence="1 2">Uncharacterized protein</fullName>
    </submittedName>
</protein>
<reference evidence="1 3" key="2">
    <citation type="journal article" date="2018" name="Plant J.">
        <title>The Physcomitrella patens chromosome-scale assembly reveals moss genome structure and evolution.</title>
        <authorList>
            <person name="Lang D."/>
            <person name="Ullrich K.K."/>
            <person name="Murat F."/>
            <person name="Fuchs J."/>
            <person name="Jenkins J."/>
            <person name="Haas F.B."/>
            <person name="Piednoel M."/>
            <person name="Gundlach H."/>
            <person name="Van Bel M."/>
            <person name="Meyberg R."/>
            <person name="Vives C."/>
            <person name="Morata J."/>
            <person name="Symeonidi A."/>
            <person name="Hiss M."/>
            <person name="Muchero W."/>
            <person name="Kamisugi Y."/>
            <person name="Saleh O."/>
            <person name="Blanc G."/>
            <person name="Decker E.L."/>
            <person name="van Gessel N."/>
            <person name="Grimwood J."/>
            <person name="Hayes R.D."/>
            <person name="Graham S.W."/>
            <person name="Gunter L.E."/>
            <person name="McDaniel S.F."/>
            <person name="Hoernstein S.N.W."/>
            <person name="Larsson A."/>
            <person name="Li F.W."/>
            <person name="Perroud P.F."/>
            <person name="Phillips J."/>
            <person name="Ranjan P."/>
            <person name="Rokshar D.S."/>
            <person name="Rothfels C.J."/>
            <person name="Schneider L."/>
            <person name="Shu S."/>
            <person name="Stevenson D.W."/>
            <person name="Thummler F."/>
            <person name="Tillich M."/>
            <person name="Villarreal Aguilar J.C."/>
            <person name="Widiez T."/>
            <person name="Wong G.K."/>
            <person name="Wymore A."/>
            <person name="Zhang Y."/>
            <person name="Zimmer A.D."/>
            <person name="Quatrano R.S."/>
            <person name="Mayer K.F.X."/>
            <person name="Goodstein D."/>
            <person name="Casacuberta J.M."/>
            <person name="Vandepoele K."/>
            <person name="Reski R."/>
            <person name="Cuming A.C."/>
            <person name="Tuskan G.A."/>
            <person name="Maumus F."/>
            <person name="Salse J."/>
            <person name="Schmutz J."/>
            <person name="Rensing S.A."/>
        </authorList>
    </citation>
    <scope>NUCLEOTIDE SEQUENCE [LARGE SCALE GENOMIC DNA]</scope>
    <source>
        <strain evidence="2 3">cv. Gransden 2004</strain>
    </source>
</reference>